<dbReference type="EC" id="3.4.19.12" evidence="2"/>
<comment type="caution">
    <text evidence="12">The sequence shown here is derived from an EMBL/GenBank/DDBJ whole genome shotgun (WGS) entry which is preliminary data.</text>
</comment>
<feature type="region of interest" description="Disordered" evidence="8">
    <location>
        <begin position="181"/>
        <end position="202"/>
    </location>
</feature>
<evidence type="ECO:0000259" key="10">
    <source>
        <dbReference type="Pfam" id="PF12359"/>
    </source>
</evidence>
<comment type="catalytic activity">
    <reaction evidence="1">
        <text>Thiol-dependent hydrolysis of ester, thioester, amide, peptide and isopeptide bonds formed by the C-terminal Gly of ubiquitin (a 76-residue protein attached to proteins as an intracellular targeting signal).</text>
        <dbReference type="EC" id="3.4.19.12"/>
    </reaction>
</comment>
<feature type="domain" description="DUF6606" evidence="11">
    <location>
        <begin position="23"/>
        <end position="295"/>
    </location>
</feature>
<evidence type="ECO:0000259" key="9">
    <source>
        <dbReference type="Pfam" id="PF12340"/>
    </source>
</evidence>
<evidence type="ECO:0000256" key="1">
    <source>
        <dbReference type="ARBA" id="ARBA00000707"/>
    </source>
</evidence>
<gene>
    <name evidence="12" type="ORF">BJY01DRAFT_250125</name>
</gene>
<keyword evidence="7" id="KW-0175">Coiled coil</keyword>
<dbReference type="Proteomes" id="UP001610446">
    <property type="component" value="Unassembled WGS sequence"/>
</dbReference>
<evidence type="ECO:0000256" key="7">
    <source>
        <dbReference type="SAM" id="Coils"/>
    </source>
</evidence>
<dbReference type="Pfam" id="PF12359">
    <property type="entry name" value="DUF3645"/>
    <property type="match status" value="1"/>
</dbReference>
<dbReference type="Pfam" id="PF20255">
    <property type="entry name" value="DUF6606"/>
    <property type="match status" value="1"/>
</dbReference>
<keyword evidence="3" id="KW-0645">Protease</keyword>
<keyword evidence="6" id="KW-0788">Thiol protease</keyword>
<dbReference type="Pfam" id="PF12340">
    <property type="entry name" value="DUF3638"/>
    <property type="match status" value="1"/>
</dbReference>
<reference evidence="12 13" key="1">
    <citation type="submission" date="2024-07" db="EMBL/GenBank/DDBJ databases">
        <title>Section-level genome sequencing and comparative genomics of Aspergillus sections Usti and Cavernicolus.</title>
        <authorList>
            <consortium name="Lawrence Berkeley National Laboratory"/>
            <person name="Nybo J.L."/>
            <person name="Vesth T.C."/>
            <person name="Theobald S."/>
            <person name="Frisvad J.C."/>
            <person name="Larsen T.O."/>
            <person name="Kjaerboelling I."/>
            <person name="Rothschild-Mancinelli K."/>
            <person name="Lyhne E.K."/>
            <person name="Kogle M.E."/>
            <person name="Barry K."/>
            <person name="Clum A."/>
            <person name="Na H."/>
            <person name="Ledsgaard L."/>
            <person name="Lin J."/>
            <person name="Lipzen A."/>
            <person name="Kuo A."/>
            <person name="Riley R."/>
            <person name="Mondo S."/>
            <person name="Labutti K."/>
            <person name="Haridas S."/>
            <person name="Pangalinan J."/>
            <person name="Salamov A.A."/>
            <person name="Simmons B.A."/>
            <person name="Magnuson J.K."/>
            <person name="Chen J."/>
            <person name="Drula E."/>
            <person name="Henrissat B."/>
            <person name="Wiebenga A."/>
            <person name="Lubbers R.J."/>
            <person name="Gomes A.C."/>
            <person name="Makela M.R."/>
            <person name="Stajich J."/>
            <person name="Grigoriev I.V."/>
            <person name="Mortensen U.H."/>
            <person name="De Vries R.P."/>
            <person name="Baker S.E."/>
            <person name="Andersen M.R."/>
        </authorList>
    </citation>
    <scope>NUCLEOTIDE SEQUENCE [LARGE SCALE GENOMIC DNA]</scope>
    <source>
        <strain evidence="12 13">CBS 123904</strain>
    </source>
</reference>
<evidence type="ECO:0000313" key="13">
    <source>
        <dbReference type="Proteomes" id="UP001610446"/>
    </source>
</evidence>
<evidence type="ECO:0000256" key="6">
    <source>
        <dbReference type="ARBA" id="ARBA00022807"/>
    </source>
</evidence>
<dbReference type="InterPro" id="IPR051346">
    <property type="entry name" value="OTU_Deubiquitinase"/>
</dbReference>
<dbReference type="PANTHER" id="PTHR13367:SF34">
    <property type="match status" value="1"/>
</dbReference>
<evidence type="ECO:0000256" key="5">
    <source>
        <dbReference type="ARBA" id="ARBA00022801"/>
    </source>
</evidence>
<keyword evidence="4" id="KW-0833">Ubl conjugation pathway</keyword>
<dbReference type="InterPro" id="IPR022099">
    <property type="entry name" value="DUF3638"/>
</dbReference>
<evidence type="ECO:0000256" key="8">
    <source>
        <dbReference type="SAM" id="MobiDB-lite"/>
    </source>
</evidence>
<name>A0ABR4JJK0_9EURO</name>
<protein>
    <recommendedName>
        <fullName evidence="2">ubiquitinyl hydrolase 1</fullName>
        <ecNumber evidence="2">3.4.19.12</ecNumber>
    </recommendedName>
</protein>
<sequence>MTSRVDMASSPAVHHVSGRLLYIFHHVFLPPKLPQENDYTADCDSMLLRFVEQALDEFKPHVPQQQGQIIESVITAISRLKETRRLDGYVNEAKLKVELSNLDAGGGTLPIYIHCQNAAILMTREQHAIHVETFELSPYNEAVNSTIGRLQRQFPGPCFSMDRATFNQPGMKDTIVQKVTKMSHQPAPGTKTKVKKSRYHHDDDKDAVNPKMVTELFTAFLRPCCTAVIDSLQIVKNTREEVLWLGSGLPWRRSAFWLLIRVTLQLTFRRLSVDERLSDELYKQFMVFFMARILESSLGKLCDECCHIMTAKIARRLRKLELAQRPTWLPYVQRALCKGARTIDENWRNIRSRDSQRYDPLDFQPLSDLHELRSTELPPSLHFSDPDYKIYNLCALETWVDINLDSWLHEHIGDDNTCRQLSKLIHHYHDVASTLYSRNPAAVSAMLLIILELWIACDKSAVYIHPMLADYDPYIPIREFESLVLPYRSQLKRLARAETYFYNRRQRVRYLDFNILQDFGTPSCFSVRYFDQFALHQTLLATIERRAELDRAEKKRELHQKQQRYKDLISQFNQRHCTYSEVVVDSRFNMRESRHRFDCERCALRTEAERIGIDVHEWPLPADPLEAKSTVFELSLPRPFAFWRDATMFLLITVLQGEYTVKERSRAMYRLQTYSGLSDHFTPVNVPQRIGLVSQVKPHESTHRRDRKIIDVNEEDVCVENAMNFAYFDNTAEYYVTGVEVTDKTGISCTYKVPASSLSLQRFLFRPTSQPDGLLPNTVIASQQVCPLDMSLEEYKALCSMPLGYHIQWENILRQLAMPSVVFKKVETCVFILQIIHQAGPATTGSVLRAGHVILDDKRFVMALLAEVEKAANRIKENWESANELCALVFLLQRVLSLSTSGKIQLLCLDHLSNLRAVAFGWTALVRNKASTTHGDNRRNDLTAQTAYLALICVATFNSEDAILEEILEHDSSLSIFIQCCIVIHDRKGLIGAASDGLPLLLLYRWQNLAYRSHQVIVDYIVRQKRASLDHAIRSIWAAYRAGSVWAMSPGGGNHWLVNTMVPKSAGSSAMMVHVNLLTGELLINGRPLARLPLQFEHHEAYKSLFGKTLIEVMPSGVPGMEFSGRRKYMDHTIHLGWEPIQGSEYFDLRVQANKGDRVWEYIPPRLFAGALPDAFVLEYTHWYDVNRGCVEFRPLKEQWNESDSYWRLKQRGEESGSWVLVKGEIRLVDVRSPTAVALSSILKPIEMQTKIHCKLNTRSSVLEIEIPRLRLSFHIQSGHSKIQSRQYRGMLIDPEQHLDTLIGLGNKLVLLHENGDSRMVLIPEGDVVWGEVENGHVSVISGWRQVSNIHVYSVDSQLGCLVDNGSLQSKLMLCYLHAVTSFCIPDPLTHKTGTEQALSILRSASARSFSQLQPENAELLVKIAELTPRRKYNPASERVMQGVTWQDDLGCLAQHDDFREHVLKIFAQHSRMKIFFPDSQFNLPALSGTDTDLLRRARIRSSTFRVPGFGGEDHSSAFDCQYVERGWNIESDKCARFFTLCKIIDQGIPSAHTIDRGSLLFHLWDFLSRANWVHGPNAAVGEIGYDATLMLEPRNFIATNWCSIHNLLCSDTRRPSKQQIMIWLGTLVFSGEIDLTVLEVLASLYVLPSMAALTPPSWQMYQPRMGFEIIEIELKAKIHSTMRHSSHTPESSLVPEPGETTPAFRSRVKRLRDANRAQALHNFLASLRIQWPTPSPSTPNSQGLISFDAYYNVETSMACVNELFSNWYSNKELREYIDRIASVFSIQPVQAFAMPKHRIPNSVRPPYRSSGVPCIDDILSVALGPPPVVDTKPPRLDDLVPTGAGSSSATPRLQELVQLLGAQTKTDYEKWYVEQLQGSTYSLQQLNQTAPTTLPASHMEGLTQYFTDCDTHRRDIYTAMRSRMTFSTVSTAVSDPKSLVSCEILKTLATVHTGPRFSPDLLLQQLTRKRWSRLSGEWKRCFIAYGRSITALQRAKRLLRLSGRPEDLVPELQNPGHTNWDPYDFPESLLLEIENGILIRDVQEQIAHQMRSIQPGNNAVMQLNMGEGKSSVIVPIVAAALADGSSLVRVLVAKPQSQQMFQKLVSKLGGLLGRQVYHLPVSRSLAIDQGGAAEIERICLECAAEGGVLLVQPEHILSLKLMCLECFINGDDTTGNSLLRTLALFRDSSRDVVDESDENFSVKFELIYTLGSQQPLELSPQRWAIIQQLLDLVRRYAPAVKEMFPKAIEIDEQCPGGFPRIRLLQEDGALELFSQIAHHVCESGIDSLPMARQPRATRRAILSYILNPELSQQEAAAVEDESAASFWTESTRDPLLLLRGLLATGVLAFCFSQKRWRVNYGSAHARVPPTKLSVPYRAKDSPAPRAEFSHPDVVIVLTCLSYYYAGLSNDELFLAFQHVIKSDQADIEYQKWVDDAPQLSPVYRQLGGINLQDRHYCFEHIFPSLRFSKSTIDYFLAHIVFPKEMKEFSDKLSASGWDIGEIKRYPTVGFSGTNDSRVTLPLSVTQLDLAEQNHTNALVLNHLLRPENSVAFTPTRDKASSSDAQVLLDLVVRLVPPTRVILDVGAQILELTNLEVAQSWLEMMPDDGQTQAVVYVNDNDELCVVDRNGLVEPLQVSPYGKQLEACLDYRAAVALGAGITKDKLVQACMRMRKLGQGQSVVFCISQEIRTKILSLIERFDESDIVVSDVLRWAISETWVEMQRSIPLWAIQGRRFERQSLTWRTAWGDGFAQMSKDQAEFFLEPEAQSIEERYRPHQDEIAIIADDPINENIQLILDRCREFAQPNISSRYLDEEEERQLAPEIEQERQIQRPGPLEAREHRLQRDVRRFVVKGILDASKGAFLPALTALKATSAAHYLNVAEFPNELLVTSDFSKTVLMPKVPSFSDNYQRPVQWILTSHDRISSRQAEKQATQQTEKLPVKHMVVVSPFEANHLRSDILKSKYVTLHVYAPRQNGSFPSLDQLNLYSIPTNRPNIDSPPSLRIQLNLFAGQLYIDSYGEYREICEYLGVASTVAPEGVTVAADGFIVAGPQRSLAKFTQSPLKFLKVLLSQIRRNGQNIDKTHLGRLVDGKLLFVDDFEESDVTPMEVDGQELD</sequence>
<evidence type="ECO:0000256" key="3">
    <source>
        <dbReference type="ARBA" id="ARBA00022670"/>
    </source>
</evidence>
<feature type="domain" description="DUF3645" evidence="10">
    <location>
        <begin position="2367"/>
        <end position="2399"/>
    </location>
</feature>
<feature type="coiled-coil region" evidence="7">
    <location>
        <begin position="544"/>
        <end position="571"/>
    </location>
</feature>
<feature type="domain" description="DUF3638" evidence="9">
    <location>
        <begin position="2018"/>
        <end position="2241"/>
    </location>
</feature>
<dbReference type="PANTHER" id="PTHR13367">
    <property type="entry name" value="UBIQUITIN THIOESTERASE"/>
    <property type="match status" value="1"/>
</dbReference>
<evidence type="ECO:0000313" key="12">
    <source>
        <dbReference type="EMBL" id="KAL2840210.1"/>
    </source>
</evidence>
<evidence type="ECO:0000259" key="11">
    <source>
        <dbReference type="Pfam" id="PF20255"/>
    </source>
</evidence>
<dbReference type="InterPro" id="IPR022105">
    <property type="entry name" value="DUF3645"/>
</dbReference>
<proteinExistence type="predicted"/>
<evidence type="ECO:0000256" key="4">
    <source>
        <dbReference type="ARBA" id="ARBA00022786"/>
    </source>
</evidence>
<keyword evidence="13" id="KW-1185">Reference proteome</keyword>
<accession>A0ABR4JJK0</accession>
<dbReference type="InterPro" id="IPR046541">
    <property type="entry name" value="DUF6606"/>
</dbReference>
<organism evidence="12 13">
    <name type="scientific">Aspergillus pseudoustus</name>
    <dbReference type="NCBI Taxonomy" id="1810923"/>
    <lineage>
        <taxon>Eukaryota</taxon>
        <taxon>Fungi</taxon>
        <taxon>Dikarya</taxon>
        <taxon>Ascomycota</taxon>
        <taxon>Pezizomycotina</taxon>
        <taxon>Eurotiomycetes</taxon>
        <taxon>Eurotiomycetidae</taxon>
        <taxon>Eurotiales</taxon>
        <taxon>Aspergillaceae</taxon>
        <taxon>Aspergillus</taxon>
        <taxon>Aspergillus subgen. Nidulantes</taxon>
    </lineage>
</organism>
<keyword evidence="5" id="KW-0378">Hydrolase</keyword>
<dbReference type="EMBL" id="JBFXLU010000123">
    <property type="protein sequence ID" value="KAL2840210.1"/>
    <property type="molecule type" value="Genomic_DNA"/>
</dbReference>
<evidence type="ECO:0000256" key="2">
    <source>
        <dbReference type="ARBA" id="ARBA00012759"/>
    </source>
</evidence>